<evidence type="ECO:0008006" key="3">
    <source>
        <dbReference type="Google" id="ProtNLM"/>
    </source>
</evidence>
<protein>
    <recommendedName>
        <fullName evidence="3">FMN-binding domain-containing protein</fullName>
    </recommendedName>
</protein>
<evidence type="ECO:0000313" key="2">
    <source>
        <dbReference type="Proteomes" id="UP000245125"/>
    </source>
</evidence>
<name>A0A2U3QIK3_9BACT</name>
<reference evidence="2" key="1">
    <citation type="submission" date="2018-03" db="EMBL/GenBank/DDBJ databases">
        <authorList>
            <person name="Zecchin S."/>
        </authorList>
    </citation>
    <scope>NUCLEOTIDE SEQUENCE [LARGE SCALE GENOMIC DNA]</scope>
</reference>
<gene>
    <name evidence="1" type="ORF">NBG4_460018</name>
</gene>
<evidence type="ECO:0000313" key="1">
    <source>
        <dbReference type="EMBL" id="SPQ01195.1"/>
    </source>
</evidence>
<keyword evidence="2" id="KW-1185">Reference proteome</keyword>
<organism evidence="1 2">
    <name type="scientific">Candidatus Sulfobium mesophilum</name>
    <dbReference type="NCBI Taxonomy" id="2016548"/>
    <lineage>
        <taxon>Bacteria</taxon>
        <taxon>Pseudomonadati</taxon>
        <taxon>Nitrospirota</taxon>
        <taxon>Nitrospiria</taxon>
        <taxon>Nitrospirales</taxon>
        <taxon>Nitrospiraceae</taxon>
        <taxon>Candidatus Sulfobium</taxon>
    </lineage>
</organism>
<dbReference type="AlphaFoldDB" id="A0A2U3QIK3"/>
<accession>A0A2U3QIK3</accession>
<proteinExistence type="predicted"/>
<dbReference type="EMBL" id="OUUY01000093">
    <property type="protein sequence ID" value="SPQ01195.1"/>
    <property type="molecule type" value="Genomic_DNA"/>
</dbReference>
<sequence>MDSRGLKEAIMKISRLTFIGFLISLFLASGAHTHDLVWPAEKLKALFPQAASFEQKNLYMSEEHRSSIEKALGSRLPEEDLKPSIYFAIIKTGSDSPPRKAAAIMFVDVAGGEGGKIEMGVAVSGNGELMKVILFENKETEKVTRPSLIKQFDGKKASEPFKVGTDISAPTGSEKSAQAIASGARRGLLIINEMFRMK</sequence>
<dbReference type="Proteomes" id="UP000245125">
    <property type="component" value="Unassembled WGS sequence"/>
</dbReference>